<evidence type="ECO:0000313" key="2">
    <source>
        <dbReference type="EMBL" id="KAJ3831187.1"/>
    </source>
</evidence>
<reference evidence="2" key="1">
    <citation type="submission" date="2022-08" db="EMBL/GenBank/DDBJ databases">
        <authorList>
            <consortium name="DOE Joint Genome Institute"/>
            <person name="Min B."/>
            <person name="Riley R."/>
            <person name="Sierra-Patev S."/>
            <person name="Naranjo-Ortiz M."/>
            <person name="Looney B."/>
            <person name="Konkel Z."/>
            <person name="Slot J.C."/>
            <person name="Sakamoto Y."/>
            <person name="Steenwyk J.L."/>
            <person name="Rokas A."/>
            <person name="Carro J."/>
            <person name="Camarero S."/>
            <person name="Ferreira P."/>
            <person name="Molpeceres G."/>
            <person name="Ruiz-Duenas F.J."/>
            <person name="Serrano A."/>
            <person name="Henrissat B."/>
            <person name="Drula E."/>
            <person name="Hughes K.W."/>
            <person name="Mata J.L."/>
            <person name="Ishikawa N.K."/>
            <person name="Vargas-Isla R."/>
            <person name="Ushijima S."/>
            <person name="Smith C.A."/>
            <person name="Ahrendt S."/>
            <person name="Andreopoulos W."/>
            <person name="He G."/>
            <person name="Labutti K."/>
            <person name="Lipzen A."/>
            <person name="Ng V."/>
            <person name="Sandor L."/>
            <person name="Barry K."/>
            <person name="Martinez A.T."/>
            <person name="Xiao Y."/>
            <person name="Gibbons J.G."/>
            <person name="Terashima K."/>
            <person name="Hibbett D.S."/>
            <person name="Grigoriev I.V."/>
        </authorList>
    </citation>
    <scope>NUCLEOTIDE SEQUENCE</scope>
    <source>
        <strain evidence="2">TFB9207</strain>
    </source>
</reference>
<dbReference type="Proteomes" id="UP001163846">
    <property type="component" value="Unassembled WGS sequence"/>
</dbReference>
<name>A0AA38NV62_9AGAR</name>
<feature type="compositionally biased region" description="Acidic residues" evidence="1">
    <location>
        <begin position="21"/>
        <end position="36"/>
    </location>
</feature>
<dbReference type="EMBL" id="MU807704">
    <property type="protein sequence ID" value="KAJ3831187.1"/>
    <property type="molecule type" value="Genomic_DNA"/>
</dbReference>
<comment type="caution">
    <text evidence="2">The sequence shown here is derived from an EMBL/GenBank/DDBJ whole genome shotgun (WGS) entry which is preliminary data.</text>
</comment>
<gene>
    <name evidence="2" type="ORF">F5878DRAFT_667818</name>
</gene>
<feature type="compositionally biased region" description="Low complexity" evidence="1">
    <location>
        <begin position="67"/>
        <end position="76"/>
    </location>
</feature>
<proteinExistence type="predicted"/>
<feature type="compositionally biased region" description="Polar residues" evidence="1">
    <location>
        <begin position="54"/>
        <end position="66"/>
    </location>
</feature>
<evidence type="ECO:0000256" key="1">
    <source>
        <dbReference type="SAM" id="MobiDB-lite"/>
    </source>
</evidence>
<sequence length="192" mass="21435">MVRDYIDYAALAEEKEHGQNEESEGGTDIDGDEDEPGTSTAPLFVRRTLEDLRSTSAGFLTNNTPIKSSSKPPSFSAQKISPSKPRSRYSDLLETPVHTEQERKLREALLEAEARDGARKEMMIEMQAGVILSNIYVAQVNKQLQSKKDKEKSKGKGKLMGDGKAKLFTGDEFFQLCKAHEEQQPQDTVKLL</sequence>
<feature type="region of interest" description="Disordered" evidence="1">
    <location>
        <begin position="1"/>
        <end position="98"/>
    </location>
</feature>
<feature type="compositionally biased region" description="Basic and acidic residues" evidence="1">
    <location>
        <begin position="1"/>
        <end position="20"/>
    </location>
</feature>
<evidence type="ECO:0000313" key="3">
    <source>
        <dbReference type="Proteomes" id="UP001163846"/>
    </source>
</evidence>
<protein>
    <submittedName>
        <fullName evidence="2">Uncharacterized protein</fullName>
    </submittedName>
</protein>
<organism evidence="2 3">
    <name type="scientific">Lentinula raphanica</name>
    <dbReference type="NCBI Taxonomy" id="153919"/>
    <lineage>
        <taxon>Eukaryota</taxon>
        <taxon>Fungi</taxon>
        <taxon>Dikarya</taxon>
        <taxon>Basidiomycota</taxon>
        <taxon>Agaricomycotina</taxon>
        <taxon>Agaricomycetes</taxon>
        <taxon>Agaricomycetidae</taxon>
        <taxon>Agaricales</taxon>
        <taxon>Marasmiineae</taxon>
        <taxon>Omphalotaceae</taxon>
        <taxon>Lentinula</taxon>
    </lineage>
</organism>
<dbReference type="AlphaFoldDB" id="A0AA38NV62"/>
<keyword evidence="3" id="KW-1185">Reference proteome</keyword>
<accession>A0AA38NV62</accession>